<gene>
    <name evidence="2" type="ORF">BC643_2435</name>
</gene>
<reference evidence="2 3" key="1">
    <citation type="submission" date="2018-09" db="EMBL/GenBank/DDBJ databases">
        <title>Genomic Encyclopedia of Archaeal and Bacterial Type Strains, Phase II (KMG-II): from individual species to whole genera.</title>
        <authorList>
            <person name="Goeker M."/>
        </authorList>
    </citation>
    <scope>NUCLEOTIDE SEQUENCE [LARGE SCALE GENOMIC DNA]</scope>
    <source>
        <strain evidence="2 3">DSM 27148</strain>
    </source>
</reference>
<comment type="caution">
    <text evidence="2">The sequence shown here is derived from an EMBL/GenBank/DDBJ whole genome shotgun (WGS) entry which is preliminary data.</text>
</comment>
<feature type="compositionally biased region" description="Polar residues" evidence="1">
    <location>
        <begin position="14"/>
        <end position="23"/>
    </location>
</feature>
<keyword evidence="3" id="KW-1185">Reference proteome</keyword>
<dbReference type="SUPFAM" id="SSF53474">
    <property type="entry name" value="alpha/beta-Hydrolases"/>
    <property type="match status" value="1"/>
</dbReference>
<feature type="region of interest" description="Disordered" evidence="1">
    <location>
        <begin position="1"/>
        <end position="23"/>
    </location>
</feature>
<organism evidence="2 3">
    <name type="scientific">Mangrovibacterium diazotrophicum</name>
    <dbReference type="NCBI Taxonomy" id="1261403"/>
    <lineage>
        <taxon>Bacteria</taxon>
        <taxon>Pseudomonadati</taxon>
        <taxon>Bacteroidota</taxon>
        <taxon>Bacteroidia</taxon>
        <taxon>Marinilabiliales</taxon>
        <taxon>Prolixibacteraceae</taxon>
        <taxon>Mangrovibacterium</taxon>
    </lineage>
</organism>
<dbReference type="AlphaFoldDB" id="A0A419W9B5"/>
<dbReference type="Proteomes" id="UP000283387">
    <property type="component" value="Unassembled WGS sequence"/>
</dbReference>
<name>A0A419W9B5_9BACT</name>
<evidence type="ECO:0000256" key="1">
    <source>
        <dbReference type="SAM" id="MobiDB-lite"/>
    </source>
</evidence>
<protein>
    <submittedName>
        <fullName evidence="2">Uncharacterized protein</fullName>
    </submittedName>
</protein>
<proteinExistence type="predicted"/>
<accession>A0A419W9B5</accession>
<evidence type="ECO:0000313" key="2">
    <source>
        <dbReference type="EMBL" id="RKD92065.1"/>
    </source>
</evidence>
<dbReference type="Gene3D" id="3.40.50.1820">
    <property type="entry name" value="alpha/beta hydrolase"/>
    <property type="match status" value="1"/>
</dbReference>
<dbReference type="EMBL" id="RAPN01000001">
    <property type="protein sequence ID" value="RKD92065.1"/>
    <property type="molecule type" value="Genomic_DNA"/>
</dbReference>
<sequence>MSSCHSSTKKEAISPQQQQTATSDDYEVYLPEDNQPKNGWPLLIAIDPHGSGITAMQHLQQAAEQYPAIIIASNRIQNNDPNFMAELDKLITDARKRYPVSDRIYLAGFSGGARMALAYAGSHRVSGVIAAGAFAQPDELRTIPCPVIGILGMDDFNFSEAAQYLFNPELLPVNVHIELTHASHEWPGADRLTDAWGWFQLSNESNKDKLTNYVERQQQRIDSLMLTGDLLQAACSSRNMASVPAFEALVPFSKNTNELTGSTAYQQQLEALGKSLQFEMNTRQELSQALIEKDALWWTNEISVLQKKAETEPDVIQQMAYKRLTGFLGIVCYSYSRQFVARGDAAQLEQVLMVYRLAEPNNPDVLRFTEELKKLQQP</sequence>
<evidence type="ECO:0000313" key="3">
    <source>
        <dbReference type="Proteomes" id="UP000283387"/>
    </source>
</evidence>
<dbReference type="InterPro" id="IPR029058">
    <property type="entry name" value="AB_hydrolase_fold"/>
</dbReference>